<sequence length="230" mass="25271">MVAHDTTAAIRFQVQQEFHETPLGIGVEEEVLDEQMRQFSRDHWGDREEWEPLRRMFAGMHTANAQQLASSGAIYQAMGIFPLGGTADGSEPPERVSRCTLLVSVREMDNPDPTVSAAGIVEALSRTNDGGDTELVSLPMGPAVLNIAGSRAVWNLADGEQERFLVRIELWLPFPAENRLLLFCLSTSDVEDLFMYQAVLADIADTITFGDTEHAETDAEAEAGLKSDFG</sequence>
<keyword evidence="2" id="KW-1185">Reference proteome</keyword>
<dbReference type="Proteomes" id="UP000599437">
    <property type="component" value="Unassembled WGS sequence"/>
</dbReference>
<gene>
    <name evidence="1" type="ORF">GCM10010346_59030</name>
</gene>
<dbReference type="EMBL" id="BMVO01000030">
    <property type="protein sequence ID" value="GHB27745.1"/>
    <property type="molecule type" value="Genomic_DNA"/>
</dbReference>
<evidence type="ECO:0000313" key="1">
    <source>
        <dbReference type="EMBL" id="GHB27745.1"/>
    </source>
</evidence>
<organism evidence="1 2">
    <name type="scientific">Streptomyces chryseus</name>
    <dbReference type="NCBI Taxonomy" id="68186"/>
    <lineage>
        <taxon>Bacteria</taxon>
        <taxon>Bacillati</taxon>
        <taxon>Actinomycetota</taxon>
        <taxon>Actinomycetes</taxon>
        <taxon>Kitasatosporales</taxon>
        <taxon>Streptomycetaceae</taxon>
        <taxon>Streptomyces</taxon>
    </lineage>
</organism>
<dbReference type="RefSeq" id="WP_189716329.1">
    <property type="nucleotide sequence ID" value="NZ_BMVO01000030.1"/>
</dbReference>
<evidence type="ECO:0000313" key="2">
    <source>
        <dbReference type="Proteomes" id="UP000599437"/>
    </source>
</evidence>
<reference evidence="2" key="1">
    <citation type="journal article" date="2019" name="Int. J. Syst. Evol. Microbiol.">
        <title>The Global Catalogue of Microorganisms (GCM) 10K type strain sequencing project: providing services to taxonomists for standard genome sequencing and annotation.</title>
        <authorList>
            <consortium name="The Broad Institute Genomics Platform"/>
            <consortium name="The Broad Institute Genome Sequencing Center for Infectious Disease"/>
            <person name="Wu L."/>
            <person name="Ma J."/>
        </authorList>
    </citation>
    <scope>NUCLEOTIDE SEQUENCE [LARGE SCALE GENOMIC DNA]</scope>
    <source>
        <strain evidence="2">JCM 4737</strain>
    </source>
</reference>
<protein>
    <submittedName>
        <fullName evidence="1">Uncharacterized protein</fullName>
    </submittedName>
</protein>
<proteinExistence type="predicted"/>
<accession>A0ABQ3E6P9</accession>
<name>A0ABQ3E6P9_9ACTN</name>
<comment type="caution">
    <text evidence="1">The sequence shown here is derived from an EMBL/GenBank/DDBJ whole genome shotgun (WGS) entry which is preliminary data.</text>
</comment>